<keyword evidence="7" id="KW-0808">Transferase</keyword>
<reference evidence="14 15" key="1">
    <citation type="journal article" date="2018" name="New Phytol.">
        <title>Phylogenomics of Endogonaceae and evolution of mycorrhizas within Mucoromycota.</title>
        <authorList>
            <person name="Chang Y."/>
            <person name="Desiro A."/>
            <person name="Na H."/>
            <person name="Sandor L."/>
            <person name="Lipzen A."/>
            <person name="Clum A."/>
            <person name="Barry K."/>
            <person name="Grigoriev I.V."/>
            <person name="Martin F.M."/>
            <person name="Stajich J.E."/>
            <person name="Smith M.E."/>
            <person name="Bonito G."/>
            <person name="Spatafora J.W."/>
        </authorList>
    </citation>
    <scope>NUCLEOTIDE SEQUENCE [LARGE SCALE GENOMIC DNA]</scope>
    <source>
        <strain evidence="14 15">GMNB39</strain>
    </source>
</reference>
<dbReference type="Proteomes" id="UP000268093">
    <property type="component" value="Unassembled WGS sequence"/>
</dbReference>
<evidence type="ECO:0000256" key="8">
    <source>
        <dbReference type="ARBA" id="ARBA00022786"/>
    </source>
</evidence>
<dbReference type="Gene3D" id="2.40.100.10">
    <property type="entry name" value="Cyclophilin-like"/>
    <property type="match status" value="1"/>
</dbReference>
<dbReference type="InterPro" id="IPR029000">
    <property type="entry name" value="Cyclophilin-like_dom_sf"/>
</dbReference>
<feature type="chain" id="PRO_5019109295" description="RING-type E3 ubiquitin transferase" evidence="11">
    <location>
        <begin position="22"/>
        <end position="372"/>
    </location>
</feature>
<dbReference type="GO" id="GO:0071013">
    <property type="term" value="C:catalytic step 2 spliceosome"/>
    <property type="evidence" value="ECO:0007669"/>
    <property type="project" value="TreeGrafter"/>
</dbReference>
<evidence type="ECO:0000256" key="2">
    <source>
        <dbReference type="ARBA" id="ARBA00000971"/>
    </source>
</evidence>
<dbReference type="Pfam" id="PF00160">
    <property type="entry name" value="Pro_isomerase"/>
    <property type="match status" value="1"/>
</dbReference>
<dbReference type="AlphaFoldDB" id="A0A432ZZ04"/>
<evidence type="ECO:0000256" key="5">
    <source>
        <dbReference type="ARBA" id="ARBA00007930"/>
    </source>
</evidence>
<keyword evidence="11" id="KW-0732">Signal</keyword>
<keyword evidence="9" id="KW-0539">Nucleus</keyword>
<dbReference type="OrthoDB" id="407558at2759"/>
<comment type="function">
    <text evidence="3">May catalyze the cis-trans isomerization of proline imidic peptide bonds in oligopeptides thereby assisting the folding of proteins. May also function as a chaperone, playing a role in intracellular transport of proteins. May also have a protein ubiquitin ligase activity acting as an E3 ubiquitin protein ligase or as a ubiquitin-ubiquitin ligase promoting elongation of ubiquitin chains on proteins.</text>
</comment>
<evidence type="ECO:0000256" key="4">
    <source>
        <dbReference type="ARBA" id="ARBA00004123"/>
    </source>
</evidence>
<dbReference type="PANTHER" id="PTHR45625:SF1">
    <property type="entry name" value="RING-TYPE E3 UBIQUITIN-PROTEIN LIGASE PPIL2"/>
    <property type="match status" value="1"/>
</dbReference>
<keyword evidence="15" id="KW-1185">Reference proteome</keyword>
<dbReference type="InterPro" id="IPR013083">
    <property type="entry name" value="Znf_RING/FYVE/PHD"/>
</dbReference>
<dbReference type="PROSITE" id="PS50072">
    <property type="entry name" value="CSA_PPIASE_2"/>
    <property type="match status" value="1"/>
</dbReference>
<dbReference type="GO" id="GO:0000209">
    <property type="term" value="P:protein polyubiquitination"/>
    <property type="evidence" value="ECO:0007669"/>
    <property type="project" value="TreeGrafter"/>
</dbReference>
<comment type="similarity">
    <text evidence="5">Belongs to the cyclophilin-type PPIase family. PPIL2 subfamily.</text>
</comment>
<comment type="caution">
    <text evidence="14">The sequence shown here is derived from an EMBL/GenBank/DDBJ whole genome shotgun (WGS) entry which is preliminary data.</text>
</comment>
<feature type="signal peptide" evidence="11">
    <location>
        <begin position="1"/>
        <end position="21"/>
    </location>
</feature>
<gene>
    <name evidence="14" type="ORF">BC936DRAFT_143409</name>
</gene>
<proteinExistence type="inferred from homology"/>
<dbReference type="InterPro" id="IPR003613">
    <property type="entry name" value="Ubox_domain"/>
</dbReference>
<evidence type="ECO:0000313" key="15">
    <source>
        <dbReference type="Proteomes" id="UP000268093"/>
    </source>
</evidence>
<sequence>MTSSLWGRLFLLAAEFGNSTSSCGYHHSMGKWTDKLYITHSEWSGEVGQHSASAGILSRRANGGRAFQRLPFDCCALSLTPFEHPVCTPEGHVFDLVHIVPYIKKYGTNPVTGQKLDAKSLVKLNFHKNADGDYACPVTFKVFSDHTAIAAVRTSGNVYAYDTLEKLNIKERNWQDLMTDEAFTRKDIIMIQDPHNLENRNLADFHYLKNDLKVVDEDEARARKNPLNNINAVGTTSRVLAELSKDDSTAASTSTASSKPNTTKPATPTPTSANPKKPYNAANYSTGRASSSLTSTAVTPYQGADVALIDEDEFMYKEIKEKGYARIVTNLGNLNVELWCDKAPRACHNFVMLAKQGYYKGVGFHRSIKNFM</sequence>
<feature type="compositionally biased region" description="Low complexity" evidence="10">
    <location>
        <begin position="249"/>
        <end position="278"/>
    </location>
</feature>
<dbReference type="EMBL" id="RBNI01026705">
    <property type="protein sequence ID" value="RUO95704.1"/>
    <property type="molecule type" value="Genomic_DNA"/>
</dbReference>
<feature type="region of interest" description="Disordered" evidence="10">
    <location>
        <begin position="244"/>
        <end position="287"/>
    </location>
</feature>
<protein>
    <recommendedName>
        <fullName evidence="6">RING-type E3 ubiquitin transferase</fullName>
        <ecNumber evidence="6">2.3.2.27</ecNumber>
    </recommendedName>
</protein>
<feature type="domain" description="U-box" evidence="13">
    <location>
        <begin position="68"/>
        <end position="141"/>
    </location>
</feature>
<accession>A0A432ZZ04</accession>
<organism evidence="14 15">
    <name type="scientific">Jimgerdemannia flammicorona</name>
    <dbReference type="NCBI Taxonomy" id="994334"/>
    <lineage>
        <taxon>Eukaryota</taxon>
        <taxon>Fungi</taxon>
        <taxon>Fungi incertae sedis</taxon>
        <taxon>Mucoromycota</taxon>
        <taxon>Mucoromycotina</taxon>
        <taxon>Endogonomycetes</taxon>
        <taxon>Endogonales</taxon>
        <taxon>Endogonaceae</taxon>
        <taxon>Jimgerdemannia</taxon>
    </lineage>
</organism>
<dbReference type="InterPro" id="IPR002130">
    <property type="entry name" value="Cyclophilin-type_PPIase_dom"/>
</dbReference>
<name>A0A432ZZ04_9FUNG</name>
<evidence type="ECO:0000256" key="3">
    <source>
        <dbReference type="ARBA" id="ARBA00003697"/>
    </source>
</evidence>
<comment type="catalytic activity">
    <reaction evidence="1">
        <text>S-ubiquitinyl-[E2 ubiquitin-conjugating enzyme]-L-cysteine + [acceptor protein]-L-lysine = [E2 ubiquitin-conjugating enzyme]-L-cysteine + N(6)-ubiquitinyl-[acceptor protein]-L-lysine.</text>
        <dbReference type="EC" id="2.3.2.27"/>
    </reaction>
</comment>
<dbReference type="SUPFAM" id="SSF50891">
    <property type="entry name" value="Cyclophilin-like"/>
    <property type="match status" value="1"/>
</dbReference>
<dbReference type="PROSITE" id="PS51698">
    <property type="entry name" value="U_BOX"/>
    <property type="match status" value="1"/>
</dbReference>
<dbReference type="EC" id="2.3.2.27" evidence="6"/>
<feature type="non-terminal residue" evidence="14">
    <location>
        <position position="372"/>
    </location>
</feature>
<evidence type="ECO:0000313" key="14">
    <source>
        <dbReference type="EMBL" id="RUO95704.1"/>
    </source>
</evidence>
<dbReference type="GO" id="GO:0061630">
    <property type="term" value="F:ubiquitin protein ligase activity"/>
    <property type="evidence" value="ECO:0007669"/>
    <property type="project" value="UniProtKB-EC"/>
</dbReference>
<dbReference type="GO" id="GO:0003755">
    <property type="term" value="F:peptidyl-prolyl cis-trans isomerase activity"/>
    <property type="evidence" value="ECO:0007669"/>
    <property type="project" value="UniProtKB-EC"/>
</dbReference>
<dbReference type="SUPFAM" id="SSF57850">
    <property type="entry name" value="RING/U-box"/>
    <property type="match status" value="1"/>
</dbReference>
<evidence type="ECO:0000259" key="12">
    <source>
        <dbReference type="PROSITE" id="PS50072"/>
    </source>
</evidence>
<comment type="catalytic activity">
    <reaction evidence="2">
        <text>[protein]-peptidylproline (omega=180) = [protein]-peptidylproline (omega=0)</text>
        <dbReference type="Rhea" id="RHEA:16237"/>
        <dbReference type="Rhea" id="RHEA-COMP:10747"/>
        <dbReference type="Rhea" id="RHEA-COMP:10748"/>
        <dbReference type="ChEBI" id="CHEBI:83833"/>
        <dbReference type="ChEBI" id="CHEBI:83834"/>
        <dbReference type="EC" id="5.2.1.8"/>
    </reaction>
</comment>
<evidence type="ECO:0000256" key="7">
    <source>
        <dbReference type="ARBA" id="ARBA00022679"/>
    </source>
</evidence>
<dbReference type="FunFam" id="3.30.40.10:FF:000079">
    <property type="entry name" value="Peptidyl-prolyl cis-trans isomerase 2"/>
    <property type="match status" value="1"/>
</dbReference>
<feature type="domain" description="PPIase cyclophilin-type" evidence="12">
    <location>
        <begin position="329"/>
        <end position="372"/>
    </location>
</feature>
<evidence type="ECO:0000256" key="9">
    <source>
        <dbReference type="ARBA" id="ARBA00023242"/>
    </source>
</evidence>
<evidence type="ECO:0000256" key="11">
    <source>
        <dbReference type="SAM" id="SignalP"/>
    </source>
</evidence>
<dbReference type="CDD" id="cd16663">
    <property type="entry name" value="RING-Ubox_PPIL2"/>
    <property type="match status" value="1"/>
</dbReference>
<evidence type="ECO:0000256" key="10">
    <source>
        <dbReference type="SAM" id="MobiDB-lite"/>
    </source>
</evidence>
<keyword evidence="8" id="KW-0833">Ubl conjugation pathway</keyword>
<dbReference type="Gene3D" id="3.30.40.10">
    <property type="entry name" value="Zinc/RING finger domain, C3HC4 (zinc finger)"/>
    <property type="match status" value="1"/>
</dbReference>
<dbReference type="PANTHER" id="PTHR45625">
    <property type="entry name" value="PEPTIDYL-PROLYL CIS-TRANS ISOMERASE-RELATED"/>
    <property type="match status" value="1"/>
</dbReference>
<dbReference type="SMART" id="SM00504">
    <property type="entry name" value="Ubox"/>
    <property type="match status" value="1"/>
</dbReference>
<comment type="subcellular location">
    <subcellularLocation>
        <location evidence="4">Nucleus</location>
    </subcellularLocation>
</comment>
<evidence type="ECO:0000256" key="6">
    <source>
        <dbReference type="ARBA" id="ARBA00012483"/>
    </source>
</evidence>
<dbReference type="InterPro" id="IPR026951">
    <property type="entry name" value="PPIL2_U-box_dom"/>
</dbReference>
<evidence type="ECO:0000256" key="1">
    <source>
        <dbReference type="ARBA" id="ARBA00000900"/>
    </source>
</evidence>
<dbReference type="InterPro" id="IPR044666">
    <property type="entry name" value="Cyclophilin_A-like"/>
</dbReference>
<evidence type="ECO:0000259" key="13">
    <source>
        <dbReference type="PROSITE" id="PS51698"/>
    </source>
</evidence>